<dbReference type="OrthoDB" id="6287725at2759"/>
<feature type="compositionally biased region" description="Polar residues" evidence="1">
    <location>
        <begin position="80"/>
        <end position="95"/>
    </location>
</feature>
<feature type="compositionally biased region" description="Acidic residues" evidence="1">
    <location>
        <begin position="2401"/>
        <end position="2415"/>
    </location>
</feature>
<feature type="region of interest" description="Disordered" evidence="1">
    <location>
        <begin position="1258"/>
        <end position="1277"/>
    </location>
</feature>
<evidence type="ECO:0000259" key="3">
    <source>
        <dbReference type="Pfam" id="PF14225"/>
    </source>
</evidence>
<dbReference type="InterPro" id="IPR025481">
    <property type="entry name" value="Cell_Morphogen_C"/>
</dbReference>
<dbReference type="Pfam" id="PF14225">
    <property type="entry name" value="MOR2-PAG1_C"/>
    <property type="match status" value="1"/>
</dbReference>
<feature type="region of interest" description="Disordered" evidence="1">
    <location>
        <begin position="2396"/>
        <end position="2436"/>
    </location>
</feature>
<dbReference type="PANTHER" id="PTHR12295:SF30">
    <property type="entry name" value="PROTEIN FURRY"/>
    <property type="match status" value="1"/>
</dbReference>
<dbReference type="GO" id="GO:0030427">
    <property type="term" value="C:site of polarized growth"/>
    <property type="evidence" value="ECO:0007669"/>
    <property type="project" value="TreeGrafter"/>
</dbReference>
<dbReference type="EMBL" id="CACVBS010000068">
    <property type="protein sequence ID" value="CAA7268440.1"/>
    <property type="molecule type" value="Genomic_DNA"/>
</dbReference>
<dbReference type="Pfam" id="PF14222">
    <property type="entry name" value="MOR2-PAG1_N"/>
    <property type="match status" value="1"/>
</dbReference>
<reference evidence="5 6" key="1">
    <citation type="submission" date="2020-01" db="EMBL/GenBank/DDBJ databases">
        <authorList>
            <person name="Gupta K D."/>
        </authorList>
    </citation>
    <scope>NUCLEOTIDE SEQUENCE [LARGE SCALE GENOMIC DNA]</scope>
</reference>
<feature type="compositionally biased region" description="Low complexity" evidence="1">
    <location>
        <begin position="170"/>
        <end position="190"/>
    </location>
</feature>
<feature type="region of interest" description="Disordered" evidence="1">
    <location>
        <begin position="40"/>
        <end position="239"/>
    </location>
</feature>
<gene>
    <name evidence="5" type="ORF">AAE3_LOCUS10851</name>
</gene>
<feature type="compositionally biased region" description="Gly residues" evidence="1">
    <location>
        <begin position="40"/>
        <end position="50"/>
    </location>
</feature>
<evidence type="ECO:0000313" key="5">
    <source>
        <dbReference type="EMBL" id="CAA7268440.1"/>
    </source>
</evidence>
<dbReference type="InterPro" id="IPR016024">
    <property type="entry name" value="ARM-type_fold"/>
</dbReference>
<evidence type="ECO:0000259" key="4">
    <source>
        <dbReference type="Pfam" id="PF14228"/>
    </source>
</evidence>
<keyword evidence="6" id="KW-1185">Reference proteome</keyword>
<evidence type="ECO:0000256" key="1">
    <source>
        <dbReference type="SAM" id="MobiDB-lite"/>
    </source>
</evidence>
<feature type="compositionally biased region" description="Polar residues" evidence="1">
    <location>
        <begin position="103"/>
        <end position="120"/>
    </location>
</feature>
<dbReference type="PANTHER" id="PTHR12295">
    <property type="entry name" value="FURRY-RELATED"/>
    <property type="match status" value="1"/>
</dbReference>
<evidence type="ECO:0008006" key="7">
    <source>
        <dbReference type="Google" id="ProtNLM"/>
    </source>
</evidence>
<feature type="domain" description="Cell morphogenesis protein C-terminal" evidence="3">
    <location>
        <begin position="1991"/>
        <end position="2238"/>
    </location>
</feature>
<evidence type="ECO:0000313" key="6">
    <source>
        <dbReference type="Proteomes" id="UP000467700"/>
    </source>
</evidence>
<evidence type="ECO:0000259" key="2">
    <source>
        <dbReference type="Pfam" id="PF14222"/>
    </source>
</evidence>
<dbReference type="InterPro" id="IPR029473">
    <property type="entry name" value="MOR2-PAG1_mid"/>
</dbReference>
<feature type="compositionally biased region" description="Polar residues" evidence="1">
    <location>
        <begin position="157"/>
        <end position="169"/>
    </location>
</feature>
<organism evidence="5 6">
    <name type="scientific">Cyclocybe aegerita</name>
    <name type="common">Black poplar mushroom</name>
    <name type="synonym">Agrocybe aegerita</name>
    <dbReference type="NCBI Taxonomy" id="1973307"/>
    <lineage>
        <taxon>Eukaryota</taxon>
        <taxon>Fungi</taxon>
        <taxon>Dikarya</taxon>
        <taxon>Basidiomycota</taxon>
        <taxon>Agaricomycotina</taxon>
        <taxon>Agaricomycetes</taxon>
        <taxon>Agaricomycetidae</taxon>
        <taxon>Agaricales</taxon>
        <taxon>Agaricineae</taxon>
        <taxon>Bolbitiaceae</taxon>
        <taxon>Cyclocybe</taxon>
    </lineage>
</organism>
<dbReference type="SUPFAM" id="SSF48371">
    <property type="entry name" value="ARM repeat"/>
    <property type="match status" value="1"/>
</dbReference>
<dbReference type="GO" id="GO:0005938">
    <property type="term" value="C:cell cortex"/>
    <property type="evidence" value="ECO:0007669"/>
    <property type="project" value="TreeGrafter"/>
</dbReference>
<comment type="caution">
    <text evidence="5">The sequence shown here is derived from an EMBL/GenBank/DDBJ whole genome shotgun (WGS) entry which is preliminary data.</text>
</comment>
<feature type="compositionally biased region" description="Polar residues" evidence="1">
    <location>
        <begin position="209"/>
        <end position="218"/>
    </location>
</feature>
<sequence>MSEGIQITIPDFDDDDLRSAPIPFGRSAFGHGGGGFGSGGFGSAGFGGSSSGLDSPGGTTTPISAFQSAERSYFSHSRADSSTSIDSAGSATTRFASKPGTPFSHSAQPSFAAPTSSFSKKPSFASIRNAFKSGKNNDPPPVPSLDHTPYPVLKNPFNRSTSSLTQSKGSNTTPTSASSSSYTRPSTPGSNDTRFARAALSMKGRSHGYSKSQHSHSGSIFHVSDGGSDSGAYLPSPPPVPRVPSAYNNMYRDDTTPPSQDYEEDKLVMDLKTPSDYALHAVFIRFATSAEEKIDTFLRQHLENEVLLTAYMGPGVDSKFDETLHSLGVIAQKHAKQVIDSIMRWRRTQIEGVGADMIRAHMSSTGPNRLLRAQDVPSLLNERKSLASIYIMCRALIAVLQLLSKDALGDALGYNLEETTFEQFRRPERKSPSANHRINSELYATLLGHLANVRFISVTDRFLAEMSPVAMGQVTKDSGTKYENLVKGLKHIKIKVWPPEAFEEAAEFLESLSKSYANAHGPNLKMAFAETLITLLHPIGKTAQAETNNPQWGKGIELIYPKAREMMSKPRYWQAAFPLAITSLCVAPQTYFLKHWHAFFESSISKLKEKPYKTSVMNGLMRLVWTYLYRCQESASTTMTKLENLLKHFFPPNRNTVLLGEEMSEPLTYIIHFILSRHPEYGRELCLELLQEPTITILQKSGNISSALSHERTAVVVNAILLSLHSTEREVLTPSWPSGSDFTVLPSKEDYPSSSGYIPTSIMKPGLQDFLSRVQTMLAAIAVHCGNSVGYMLVYDDQWSYARVNPAYEESNSYTVRRHPADIVVAYPNALLPHISLLNTCFQAWPRFAHPSIALPDAIDMLLRGVMHVEPMVAESATAALKRFMDDDFNAIQVIGRFNLFMFSPNRICHESNFKLLLEYPPLLNLWVDIVDDWVRTIIRRDIDTFPQGEQIVARCVEIEAASLFLLSHGTGNIQAAGVKVVRLLGTLAAHLTSSTSFASTNLLYIVERLQGKRPGEAYLTGYDDLLDKSEQSRLDQWRKFKGEEVALRIADSTNEKDRKLWRYIYPAFLQGCMKYSPSTLAMLREGMIAAVSRYHPSISHLAGLSSRMPQGLSARNPAEKDGYKLVVDNKGLIDQWHMWVKILSATAIPPDSSRPALTLIGRDHTRAGSDVSFERERYMTTRGLFRHLTPFLDSEYTLFRDTAVLCISSFPANAYPYLLEDLSLLAGRQFYDDPRSKAITTPGLEQNFGLLASRQAYDETRSRSGSSAIQSERTRRQERLHSAVARIYCITAHLLEQQRSSARQAALSNILKFVRNTQTFLSAPEMRDNHTLHRLRRYFCGIVERLFDGLATLKDSDRFIPSLMHLTLYHLCEDWCQVGPQSESAKKRFAAMQRAVESVEGDNRNSVQRFRHEASLLSQASVGALAALCQKAFFPPDQSASSPTTERSPPEFMKPLSVRTVLDRLSAIMTSSNLAKGKSTLRSLLTHTESNRDLIHESLRASIVVTEKSGSSNQHFFEVVSEIVCNEHHNFSFSQIVCLGLTNLRHPSVTVRCLAFNMLESIHQQHSGLLTMSTFESSVASLASATYIHSHRLISDFLAGEHPYQAISILAQLGNWLPTLPGEAYDTNVILLLLQSLEFWISNINLMSEDKTAVSREGLSCLYHLTSLTLRYGQSHAEQILVLWTKLVDSPHQSNGHATVRFLLEQAHKVGNVIFVTCASNIVASLCQTHIGRQVFEDLCSVIEPIHMLPTIDHKLSFPAAQEMKLWEDLDALFAEQPRLSLGSAQFAWLFLSDVSLQRYWEMKDQLPTLLHAVFTHLDHRMPFVRQRAHTLLFQILRSWTPGYDELPDRSVSRSRPLVKESISALEKEAENLYWEEDEASADAIPKMKSLCSRILAYLEPLAPNLISQWGSLALTWGTACSIRATAFRSLQIFRALMPRVKKADFALLLGRLSNTIAAPEENIQSFTSEIFLTINAVANFGDLDKSLLPQVYWCACACLSTTLESEFHQTVLLVDSLLTRIDLDDPATIDQLLSHKPVDWTDSPYLQPALLRGLRSSLVAGPAMKVLQALAQIQDRQLIHDSDGRLRDLYTASLPWCLHAMDKQDGSMKGLAEDISVLAGKEKRQSIQKIMNSFSKGHFRTRDDFLRQSVASLREHYGAKHWTEVVTLLIGLVLNQERWLRIHAMQVLKVLFQHRETRNPVELLGSELLMPLLRLLETDLAAQALDVLEEPLAMSGIGPAAKHVLRMSMHIGALPAAVSDPESMGTVFGVPEESGWCVAQADALRETCRANVMAVFDTCSVPTRPSRIEFEPEVEALASIKTPLADDVEGVGSLVKSIQEINNFFNGEPPPRRPSTLIPTRRLEARVAAILAKSSGPDSVSDTPQTPFLDVFNVGAGIDEGDDSDNSDSDSDTDAFIFDTISPPRSAPNGTRYH</sequence>
<dbReference type="InterPro" id="IPR039867">
    <property type="entry name" value="Furry/Tao3/Mor2"/>
</dbReference>
<dbReference type="Pfam" id="PF14228">
    <property type="entry name" value="MOR2-PAG1_mid"/>
    <property type="match status" value="1"/>
</dbReference>
<dbReference type="Proteomes" id="UP000467700">
    <property type="component" value="Unassembled WGS sequence"/>
</dbReference>
<proteinExistence type="predicted"/>
<feature type="domain" description="Cell morphogenesis central region" evidence="4">
    <location>
        <begin position="1773"/>
        <end position="1961"/>
    </location>
</feature>
<feature type="domain" description="Cell morphogenesis protein N-terminal" evidence="2">
    <location>
        <begin position="382"/>
        <end position="935"/>
    </location>
</feature>
<accession>A0A8S0WFY3</accession>
<feature type="compositionally biased region" description="Polar residues" evidence="1">
    <location>
        <begin position="59"/>
        <end position="70"/>
    </location>
</feature>
<protein>
    <recommendedName>
        <fullName evidence="7">Cell polarity protein mor2</fullName>
    </recommendedName>
</protein>
<dbReference type="InterPro" id="IPR025614">
    <property type="entry name" value="Cell_morpho_N"/>
</dbReference>
<dbReference type="GO" id="GO:0000902">
    <property type="term" value="P:cell morphogenesis"/>
    <property type="evidence" value="ECO:0007669"/>
    <property type="project" value="InterPro"/>
</dbReference>
<name>A0A8S0WFY3_CYCAE</name>